<name>A0A7J7ZW05_MYOMY</name>
<evidence type="ECO:0000256" key="7">
    <source>
        <dbReference type="SAM" id="Phobius"/>
    </source>
</evidence>
<evidence type="ECO:0000256" key="2">
    <source>
        <dbReference type="ARBA" id="ARBA00004316"/>
    </source>
</evidence>
<keyword evidence="5" id="KW-0966">Cell projection</keyword>
<keyword evidence="7" id="KW-0472">Membrane</keyword>
<dbReference type="GO" id="GO:0007288">
    <property type="term" value="P:sperm axoneme assembly"/>
    <property type="evidence" value="ECO:0007669"/>
    <property type="project" value="TreeGrafter"/>
</dbReference>
<dbReference type="GO" id="GO:0036126">
    <property type="term" value="C:sperm flagellum"/>
    <property type="evidence" value="ECO:0007669"/>
    <property type="project" value="TreeGrafter"/>
</dbReference>
<comment type="subcellular location">
    <subcellularLocation>
        <location evidence="2">Cell projection</location>
    </subcellularLocation>
    <subcellularLocation>
        <location evidence="1">Cytoplasm</location>
        <location evidence="1">Cytoskeleton</location>
    </subcellularLocation>
</comment>
<dbReference type="AlphaFoldDB" id="A0A7J7ZW05"/>
<evidence type="ECO:0000313" key="8">
    <source>
        <dbReference type="EMBL" id="KAF6378477.1"/>
    </source>
</evidence>
<dbReference type="InterPro" id="IPR042618">
    <property type="entry name" value="IQCG"/>
</dbReference>
<dbReference type="GO" id="GO:0005737">
    <property type="term" value="C:cytoplasm"/>
    <property type="evidence" value="ECO:0007669"/>
    <property type="project" value="TreeGrafter"/>
</dbReference>
<dbReference type="PANTHER" id="PTHR14871">
    <property type="entry name" value="DYNEIN REGULATORY COMPLEX PROTEIN 9"/>
    <property type="match status" value="1"/>
</dbReference>
<gene>
    <name evidence="8" type="ORF">mMyoMyo1_006917</name>
</gene>
<evidence type="ECO:0000256" key="5">
    <source>
        <dbReference type="ARBA" id="ARBA00023273"/>
    </source>
</evidence>
<comment type="caution">
    <text evidence="8">The sequence shown here is derived from an EMBL/GenBank/DDBJ whole genome shotgun (WGS) entry which is preliminary data.</text>
</comment>
<reference evidence="8 9" key="1">
    <citation type="journal article" date="2020" name="Nature">
        <title>Six reference-quality genomes reveal evolution of bat adaptations.</title>
        <authorList>
            <person name="Jebb D."/>
            <person name="Huang Z."/>
            <person name="Pippel M."/>
            <person name="Hughes G.M."/>
            <person name="Lavrichenko K."/>
            <person name="Devanna P."/>
            <person name="Winkler S."/>
            <person name="Jermiin L.S."/>
            <person name="Skirmuntt E.C."/>
            <person name="Katzourakis A."/>
            <person name="Burkitt-Gray L."/>
            <person name="Ray D.A."/>
            <person name="Sullivan K.A.M."/>
            <person name="Roscito J.G."/>
            <person name="Kirilenko B.M."/>
            <person name="Davalos L.M."/>
            <person name="Corthals A.P."/>
            <person name="Power M.L."/>
            <person name="Jones G."/>
            <person name="Ransome R.D."/>
            <person name="Dechmann D.K.N."/>
            <person name="Locatelli A.G."/>
            <person name="Puechmaille S.J."/>
            <person name="Fedrigo O."/>
            <person name="Jarvis E.D."/>
            <person name="Hiller M."/>
            <person name="Vernes S.C."/>
            <person name="Myers E.W."/>
            <person name="Teeling E.C."/>
        </authorList>
    </citation>
    <scope>NUCLEOTIDE SEQUENCE [LARGE SCALE GENOMIC DNA]</scope>
    <source>
        <strain evidence="8">MMyoMyo1</strain>
        <tissue evidence="8">Flight muscle</tissue>
    </source>
</reference>
<feature type="transmembrane region" description="Helical" evidence="7">
    <location>
        <begin position="90"/>
        <end position="108"/>
    </location>
</feature>
<sequence>MEANQLEASDLPSKPWQPEEMVSVTGEPPSVVVEETAQEADKEVIPESIEALSILDVLRISAVLEDTTDQLSILNYIMPVQYERRQSSSMVYFIESIFFFLFLHLQYLCHEI</sequence>
<evidence type="ECO:0000256" key="3">
    <source>
        <dbReference type="ARBA" id="ARBA00022490"/>
    </source>
</evidence>
<evidence type="ECO:0000256" key="6">
    <source>
        <dbReference type="SAM" id="MobiDB-lite"/>
    </source>
</evidence>
<keyword evidence="7" id="KW-0812">Transmembrane</keyword>
<accession>A0A7J7ZW05</accession>
<evidence type="ECO:0000256" key="4">
    <source>
        <dbReference type="ARBA" id="ARBA00023212"/>
    </source>
</evidence>
<feature type="region of interest" description="Disordered" evidence="6">
    <location>
        <begin position="1"/>
        <end position="27"/>
    </location>
</feature>
<evidence type="ECO:0000256" key="1">
    <source>
        <dbReference type="ARBA" id="ARBA00004245"/>
    </source>
</evidence>
<keyword evidence="7" id="KW-1133">Transmembrane helix</keyword>
<dbReference type="Proteomes" id="UP000527355">
    <property type="component" value="Unassembled WGS sequence"/>
</dbReference>
<dbReference type="GO" id="GO:0005856">
    <property type="term" value="C:cytoskeleton"/>
    <property type="evidence" value="ECO:0007669"/>
    <property type="project" value="UniProtKB-SubCell"/>
</dbReference>
<keyword evidence="4" id="KW-0206">Cytoskeleton</keyword>
<evidence type="ECO:0000313" key="9">
    <source>
        <dbReference type="Proteomes" id="UP000527355"/>
    </source>
</evidence>
<dbReference type="PANTHER" id="PTHR14871:SF1">
    <property type="entry name" value="DYNEIN REGULATORY COMPLEX PROTEIN 9"/>
    <property type="match status" value="1"/>
</dbReference>
<keyword evidence="9" id="KW-1185">Reference proteome</keyword>
<organism evidence="8 9">
    <name type="scientific">Myotis myotis</name>
    <name type="common">Greater mouse-eared bat</name>
    <name type="synonym">Vespertilio myotis</name>
    <dbReference type="NCBI Taxonomy" id="51298"/>
    <lineage>
        <taxon>Eukaryota</taxon>
        <taxon>Metazoa</taxon>
        <taxon>Chordata</taxon>
        <taxon>Craniata</taxon>
        <taxon>Vertebrata</taxon>
        <taxon>Euteleostomi</taxon>
        <taxon>Mammalia</taxon>
        <taxon>Eutheria</taxon>
        <taxon>Laurasiatheria</taxon>
        <taxon>Chiroptera</taxon>
        <taxon>Yangochiroptera</taxon>
        <taxon>Vespertilionidae</taxon>
        <taxon>Myotis</taxon>
    </lineage>
</organism>
<keyword evidence="3" id="KW-0963">Cytoplasm</keyword>
<proteinExistence type="predicted"/>
<dbReference type="EMBL" id="JABWUV010000002">
    <property type="protein sequence ID" value="KAF6378477.1"/>
    <property type="molecule type" value="Genomic_DNA"/>
</dbReference>
<protein>
    <submittedName>
        <fullName evidence="8">IQ motif containing G</fullName>
    </submittedName>
</protein>
<dbReference type="VEuPathDB" id="HostDB:GeneID_118677537"/>